<name>A0A915HZ11_ROMCU</name>
<evidence type="ECO:0000313" key="1">
    <source>
        <dbReference type="Proteomes" id="UP000887565"/>
    </source>
</evidence>
<dbReference type="WBParaSite" id="nRc.2.0.1.t06673-RA">
    <property type="protein sequence ID" value="nRc.2.0.1.t06673-RA"/>
    <property type="gene ID" value="nRc.2.0.1.g06673"/>
</dbReference>
<sequence length="163" mass="18195">MFVRSVQPIDGRFNGLAKLELNRSINFTPKIHEINVPPSEFCDQYANLNVSNCGLLVAVYNASSKMLPAAVDRLLSARISRSETCFPSDAIETHNIKCLELEEEMPCQVLEWSSVSLKIGDLFYLVGVTMVNTTCGEDSVDKVKFVPFMDICNVVSDQFMFSV</sequence>
<keyword evidence="1" id="KW-1185">Reference proteome</keyword>
<protein>
    <submittedName>
        <fullName evidence="2">Uncharacterized protein</fullName>
    </submittedName>
</protein>
<reference evidence="2" key="1">
    <citation type="submission" date="2022-11" db="UniProtKB">
        <authorList>
            <consortium name="WormBaseParasite"/>
        </authorList>
    </citation>
    <scope>IDENTIFICATION</scope>
</reference>
<evidence type="ECO:0000313" key="2">
    <source>
        <dbReference type="WBParaSite" id="nRc.2.0.1.t06673-RA"/>
    </source>
</evidence>
<dbReference type="Proteomes" id="UP000887565">
    <property type="component" value="Unplaced"/>
</dbReference>
<dbReference type="AlphaFoldDB" id="A0A915HZ11"/>
<organism evidence="1 2">
    <name type="scientific">Romanomermis culicivorax</name>
    <name type="common">Nematode worm</name>
    <dbReference type="NCBI Taxonomy" id="13658"/>
    <lineage>
        <taxon>Eukaryota</taxon>
        <taxon>Metazoa</taxon>
        <taxon>Ecdysozoa</taxon>
        <taxon>Nematoda</taxon>
        <taxon>Enoplea</taxon>
        <taxon>Dorylaimia</taxon>
        <taxon>Mermithida</taxon>
        <taxon>Mermithoidea</taxon>
        <taxon>Mermithidae</taxon>
        <taxon>Romanomermis</taxon>
    </lineage>
</organism>
<proteinExistence type="predicted"/>
<accession>A0A915HZ11</accession>